<dbReference type="AlphaFoldDB" id="A0AAT9FLL9"/>
<name>A0AAT9FLL9_9BACT</name>
<protein>
    <submittedName>
        <fullName evidence="1">Uncharacterized protein</fullName>
    </submittedName>
</protein>
<evidence type="ECO:0000313" key="1">
    <source>
        <dbReference type="EMBL" id="BDS07012.1"/>
    </source>
</evidence>
<gene>
    <name evidence="1" type="ORF">NT6N_20520</name>
</gene>
<reference evidence="1" key="1">
    <citation type="submission" date="2024-07" db="EMBL/GenBank/DDBJ databases">
        <title>Complete genome sequence of Verrucomicrobiaceae bacterium NT6N.</title>
        <authorList>
            <person name="Huang C."/>
            <person name="Takami H."/>
            <person name="Hamasaki K."/>
        </authorList>
    </citation>
    <scope>NUCLEOTIDE SEQUENCE</scope>
    <source>
        <strain evidence="1">NT6N</strain>
    </source>
</reference>
<sequence length="73" mass="7816">MLVMGGSLYTAEIVQVEPRGVEAFASTHVRDALQLGGKKPIPSSWKRLEVKANRVALSLAATAQDHAEADQAE</sequence>
<accession>A0AAT9FLL9</accession>
<organism evidence="1">
    <name type="scientific">Oceaniferula spumae</name>
    <dbReference type="NCBI Taxonomy" id="2979115"/>
    <lineage>
        <taxon>Bacteria</taxon>
        <taxon>Pseudomonadati</taxon>
        <taxon>Verrucomicrobiota</taxon>
        <taxon>Verrucomicrobiia</taxon>
        <taxon>Verrucomicrobiales</taxon>
        <taxon>Verrucomicrobiaceae</taxon>
        <taxon>Oceaniferula</taxon>
    </lineage>
</organism>
<proteinExistence type="predicted"/>
<dbReference type="KEGG" id="osu:NT6N_20520"/>
<dbReference type="EMBL" id="AP026866">
    <property type="protein sequence ID" value="BDS07012.1"/>
    <property type="molecule type" value="Genomic_DNA"/>
</dbReference>